<dbReference type="Proteomes" id="UP000789920">
    <property type="component" value="Unassembled WGS sequence"/>
</dbReference>
<name>A0ACA9N7A0_9GLOM</name>
<accession>A0ACA9N7A0</accession>
<sequence>KETNNFLKEVHSQVLQDVARRVNKSFQNFFRRLKNQSGQAGYPRFKQYGRYDSFTYPQSGFNLKHSQLVLSHLGTVNIKKHRKLEGKIKTCSIIVKNGKFYVGFSCENIEVKPKKKTNKKVGIDMGLNSFLTTSDGEKKEDKKIYRKLEKKAVRILAAKHEKVTNKRKDTAHKLAKELVEKYDLLAHEKLRVKNMEAGKSVVGVDARNTSQICSNCDKLREPKLKLSQRKFSCFECDYQENRDINAARNILKRAEGLGTSLQGAVPMGAV</sequence>
<keyword evidence="2" id="KW-1185">Reference proteome</keyword>
<reference evidence="1" key="1">
    <citation type="submission" date="2021-06" db="EMBL/GenBank/DDBJ databases">
        <authorList>
            <person name="Kallberg Y."/>
            <person name="Tangrot J."/>
            <person name="Rosling A."/>
        </authorList>
    </citation>
    <scope>NUCLEOTIDE SEQUENCE</scope>
    <source>
        <strain evidence="1">MA461A</strain>
    </source>
</reference>
<gene>
    <name evidence="1" type="ORF">RPERSI_LOCUS7188</name>
</gene>
<protein>
    <submittedName>
        <fullName evidence="1">23404_t:CDS:1</fullName>
    </submittedName>
</protein>
<comment type="caution">
    <text evidence="1">The sequence shown here is derived from an EMBL/GenBank/DDBJ whole genome shotgun (WGS) entry which is preliminary data.</text>
</comment>
<evidence type="ECO:0000313" key="2">
    <source>
        <dbReference type="Proteomes" id="UP000789920"/>
    </source>
</evidence>
<dbReference type="EMBL" id="CAJVQC010011932">
    <property type="protein sequence ID" value="CAG8632938.1"/>
    <property type="molecule type" value="Genomic_DNA"/>
</dbReference>
<proteinExistence type="predicted"/>
<feature type="non-terminal residue" evidence="1">
    <location>
        <position position="1"/>
    </location>
</feature>
<organism evidence="1 2">
    <name type="scientific">Racocetra persica</name>
    <dbReference type="NCBI Taxonomy" id="160502"/>
    <lineage>
        <taxon>Eukaryota</taxon>
        <taxon>Fungi</taxon>
        <taxon>Fungi incertae sedis</taxon>
        <taxon>Mucoromycota</taxon>
        <taxon>Glomeromycotina</taxon>
        <taxon>Glomeromycetes</taxon>
        <taxon>Diversisporales</taxon>
        <taxon>Gigasporaceae</taxon>
        <taxon>Racocetra</taxon>
    </lineage>
</organism>
<evidence type="ECO:0000313" key="1">
    <source>
        <dbReference type="EMBL" id="CAG8632938.1"/>
    </source>
</evidence>